<feature type="compositionally biased region" description="Low complexity" evidence="1">
    <location>
        <begin position="467"/>
        <end position="482"/>
    </location>
</feature>
<feature type="compositionally biased region" description="Polar residues" evidence="1">
    <location>
        <begin position="124"/>
        <end position="134"/>
    </location>
</feature>
<feature type="compositionally biased region" description="Polar residues" evidence="1">
    <location>
        <begin position="492"/>
        <end position="508"/>
    </location>
</feature>
<feature type="compositionally biased region" description="Polar residues" evidence="1">
    <location>
        <begin position="286"/>
        <end position="305"/>
    </location>
</feature>
<accession>A0A9W9U9C0</accession>
<feature type="compositionally biased region" description="Polar residues" evidence="1">
    <location>
        <begin position="430"/>
        <end position="439"/>
    </location>
</feature>
<dbReference type="InterPro" id="IPR018838">
    <property type="entry name" value="ZGRF1-like_N"/>
</dbReference>
<dbReference type="GO" id="GO:0035861">
    <property type="term" value="C:site of double-strand break"/>
    <property type="evidence" value="ECO:0007669"/>
    <property type="project" value="TreeGrafter"/>
</dbReference>
<feature type="region of interest" description="Disordered" evidence="1">
    <location>
        <begin position="1"/>
        <end position="27"/>
    </location>
</feature>
<protein>
    <recommendedName>
        <fullName evidence="2">5'-3' DNA helicase ZGRF1-like N-terminal domain-containing protein</fullName>
    </recommendedName>
</protein>
<name>A0A9W9U9C0_9EURO</name>
<feature type="compositionally biased region" description="Basic and acidic residues" evidence="1">
    <location>
        <begin position="398"/>
        <end position="411"/>
    </location>
</feature>
<organism evidence="3 4">
    <name type="scientific">Penicillium atrosanguineum</name>
    <dbReference type="NCBI Taxonomy" id="1132637"/>
    <lineage>
        <taxon>Eukaryota</taxon>
        <taxon>Fungi</taxon>
        <taxon>Dikarya</taxon>
        <taxon>Ascomycota</taxon>
        <taxon>Pezizomycotina</taxon>
        <taxon>Eurotiomycetes</taxon>
        <taxon>Eurotiomycetidae</taxon>
        <taxon>Eurotiales</taxon>
        <taxon>Aspergillaceae</taxon>
        <taxon>Penicillium</taxon>
    </lineage>
</organism>
<comment type="caution">
    <text evidence="3">The sequence shown here is derived from an EMBL/GenBank/DDBJ whole genome shotgun (WGS) entry which is preliminary data.</text>
</comment>
<dbReference type="PANTHER" id="PTHR28535:SF1">
    <property type="entry name" value="PROTEIN ZGRF1"/>
    <property type="match status" value="1"/>
</dbReference>
<evidence type="ECO:0000313" key="3">
    <source>
        <dbReference type="EMBL" id="KAJ5323449.1"/>
    </source>
</evidence>
<feature type="region of interest" description="Disordered" evidence="1">
    <location>
        <begin position="549"/>
        <end position="608"/>
    </location>
</feature>
<evidence type="ECO:0000256" key="1">
    <source>
        <dbReference type="SAM" id="MobiDB-lite"/>
    </source>
</evidence>
<sequence>MFTPMSSARLGPGPGPSSQSLSQSQSQSQVTASVVKFRCLYTHDLRRKSKRWQDGYLRYHTFNKRIMVYDEQGNYIGDHHWRSVEEVQDGDELELDKGALIQVGERMSTTQTDLSNLLEKRKPSQGSPQSNASAPQAPRTSTPRSSSSSQPFRSLNDLLGIKKTPIGHLVSPYEERHPPPSPSDTSLPSQRAPKRPKVVSPKPVISRSVPAEVVDLTEPEERPPAKVRKLATAHETARLAQKPQNLVPTGQPPLETQRETPKATKPQRPAPSTIFRPSIPPEKAQDLSTTTTIIPQRSDPAQFTKPSAPLEKPQRAPTTANSQWPEPSQFTKSSKSLGTPQDTSKTSNSPLLELPEFTKPPVPPETLRDAPRATNLQKPEIPTFAKPPLPARSASWSRSKEPVRPSAKDMQNEPLSARKLLDENLPVPPRTNSDTSSSEIPIKTLRMATEKPRRKLMYSALLPSDTSQKSSPIPSKSLSKRSQPTPRKLDSQAVNTPAQELDSTNAEFLPSDSTQFILDAMADGSNSGAIMTQPPSLSTRRALDAPLRKSLSDPTALTAQRTLQSRPTLKRSAMSALPEQPEVNEEGPWTSEALDLFDFWPPGRSKPI</sequence>
<gene>
    <name evidence="3" type="ORF">N7476_002049</name>
</gene>
<dbReference type="GO" id="GO:0006302">
    <property type="term" value="P:double-strand break repair"/>
    <property type="evidence" value="ECO:0007669"/>
    <property type="project" value="TreeGrafter"/>
</dbReference>
<evidence type="ECO:0000313" key="4">
    <source>
        <dbReference type="Proteomes" id="UP001147746"/>
    </source>
</evidence>
<dbReference type="InterPro" id="IPR052800">
    <property type="entry name" value="DNA_Repair_Helicase_ZGRF1"/>
</dbReference>
<dbReference type="Pfam" id="PF10382">
    <property type="entry name" value="ZGRF1-like_N"/>
    <property type="match status" value="1"/>
</dbReference>
<feature type="compositionally biased region" description="Low complexity" evidence="1">
    <location>
        <begin position="16"/>
        <end position="27"/>
    </location>
</feature>
<dbReference type="EMBL" id="JAPZBO010000002">
    <property type="protein sequence ID" value="KAJ5323449.1"/>
    <property type="molecule type" value="Genomic_DNA"/>
</dbReference>
<feature type="compositionally biased region" description="Polar residues" evidence="1">
    <location>
        <begin position="316"/>
        <end position="350"/>
    </location>
</feature>
<dbReference type="AlphaFoldDB" id="A0A9W9U9C0"/>
<reference evidence="3" key="1">
    <citation type="submission" date="2022-12" db="EMBL/GenBank/DDBJ databases">
        <authorList>
            <person name="Petersen C."/>
        </authorList>
    </citation>
    <scope>NUCLEOTIDE SEQUENCE</scope>
    <source>
        <strain evidence="3">IBT 21472</strain>
    </source>
</reference>
<dbReference type="OrthoDB" id="6513042at2759"/>
<feature type="region of interest" description="Disordered" evidence="1">
    <location>
        <begin position="170"/>
        <end position="508"/>
    </location>
</feature>
<feature type="compositionally biased region" description="Polar residues" evidence="1">
    <location>
        <begin position="552"/>
        <end position="567"/>
    </location>
</feature>
<dbReference type="GO" id="GO:0005634">
    <property type="term" value="C:nucleus"/>
    <property type="evidence" value="ECO:0007669"/>
    <property type="project" value="TreeGrafter"/>
</dbReference>
<feature type="compositionally biased region" description="Low complexity" evidence="1">
    <location>
        <begin position="138"/>
        <end position="149"/>
    </location>
</feature>
<proteinExistence type="predicted"/>
<evidence type="ECO:0000259" key="2">
    <source>
        <dbReference type="Pfam" id="PF10382"/>
    </source>
</evidence>
<dbReference type="Proteomes" id="UP001147746">
    <property type="component" value="Unassembled WGS sequence"/>
</dbReference>
<feature type="domain" description="5'-3' DNA helicase ZGRF1-like N-terminal" evidence="2">
    <location>
        <begin position="34"/>
        <end position="114"/>
    </location>
</feature>
<dbReference type="PANTHER" id="PTHR28535">
    <property type="entry name" value="ZINC FINGER GRF-TYPE CONTAINING 1"/>
    <property type="match status" value="1"/>
</dbReference>
<keyword evidence="4" id="KW-1185">Reference proteome</keyword>
<feature type="region of interest" description="Disordered" evidence="1">
    <location>
        <begin position="120"/>
        <end position="153"/>
    </location>
</feature>
<feature type="compositionally biased region" description="Low complexity" evidence="1">
    <location>
        <begin position="198"/>
        <end position="210"/>
    </location>
</feature>
<reference evidence="3" key="2">
    <citation type="journal article" date="2023" name="IMA Fungus">
        <title>Comparative genomic study of the Penicillium genus elucidates a diverse pangenome and 15 lateral gene transfer events.</title>
        <authorList>
            <person name="Petersen C."/>
            <person name="Sorensen T."/>
            <person name="Nielsen M.R."/>
            <person name="Sondergaard T.E."/>
            <person name="Sorensen J.L."/>
            <person name="Fitzpatrick D.A."/>
            <person name="Frisvad J.C."/>
            <person name="Nielsen K.L."/>
        </authorList>
    </citation>
    <scope>NUCLEOTIDE SEQUENCE</scope>
    <source>
        <strain evidence="3">IBT 21472</strain>
    </source>
</reference>